<evidence type="ECO:0000313" key="2">
    <source>
        <dbReference type="Proteomes" id="UP001139263"/>
    </source>
</evidence>
<reference evidence="1" key="1">
    <citation type="submission" date="2022-03" db="EMBL/GenBank/DDBJ databases">
        <title>Draft Genome Sequence of Firmicute Strain S0AB, a Heterotrophic Iron/Sulfur-Oxidizing Extreme Acidophile.</title>
        <authorList>
            <person name="Vergara E."/>
            <person name="Pakostova E."/>
            <person name="Johnson D.B."/>
            <person name="Holmes D.S."/>
        </authorList>
    </citation>
    <scope>NUCLEOTIDE SEQUENCE</scope>
    <source>
        <strain evidence="1">S0AB</strain>
    </source>
</reference>
<name>A0A9X1V5X9_9BACL</name>
<dbReference type="EMBL" id="JALBUF010000001">
    <property type="protein sequence ID" value="MCI0181802.1"/>
    <property type="molecule type" value="Genomic_DNA"/>
</dbReference>
<gene>
    <name evidence="1" type="ORF">MM817_00036</name>
</gene>
<dbReference type="RefSeq" id="WP_241711436.1">
    <property type="nucleotide sequence ID" value="NZ_JALBUF010000001.1"/>
</dbReference>
<evidence type="ECO:0000313" key="1">
    <source>
        <dbReference type="EMBL" id="MCI0181802.1"/>
    </source>
</evidence>
<keyword evidence="2" id="KW-1185">Reference proteome</keyword>
<comment type="caution">
    <text evidence="1">The sequence shown here is derived from an EMBL/GenBank/DDBJ whole genome shotgun (WGS) entry which is preliminary data.</text>
</comment>
<dbReference type="Proteomes" id="UP001139263">
    <property type="component" value="Unassembled WGS sequence"/>
</dbReference>
<organism evidence="1 2">
    <name type="scientific">Sulfoacidibacillus ferrooxidans</name>
    <dbReference type="NCBI Taxonomy" id="2005001"/>
    <lineage>
        <taxon>Bacteria</taxon>
        <taxon>Bacillati</taxon>
        <taxon>Bacillota</taxon>
        <taxon>Bacilli</taxon>
        <taxon>Bacillales</taxon>
        <taxon>Alicyclobacillaceae</taxon>
        <taxon>Sulfoacidibacillus</taxon>
    </lineage>
</organism>
<sequence>MESLDIMYDETEDCAVRYVGFIGENSHYDLIIVTTQHFFGKKLVISTQTGRMAILTAQEAEDSDYIATSFSIDVTEATELSAFLSTNL</sequence>
<protein>
    <recommendedName>
        <fullName evidence="3">DUF3055 domain-containing protein</fullName>
    </recommendedName>
</protein>
<evidence type="ECO:0008006" key="3">
    <source>
        <dbReference type="Google" id="ProtNLM"/>
    </source>
</evidence>
<dbReference type="Pfam" id="PF11256">
    <property type="entry name" value="SAV0927-like"/>
    <property type="match status" value="1"/>
</dbReference>
<dbReference type="AlphaFoldDB" id="A0A9X1V5X9"/>
<proteinExistence type="predicted"/>
<accession>A0A9X1V5X9</accession>
<dbReference type="InterPro" id="IPR021415">
    <property type="entry name" value="SAV0927-like"/>
</dbReference>